<dbReference type="GO" id="GO:0007165">
    <property type="term" value="P:signal transduction"/>
    <property type="evidence" value="ECO:0007669"/>
    <property type="project" value="UniProtKB-KW"/>
</dbReference>
<dbReference type="SUPFAM" id="SSF158472">
    <property type="entry name" value="HAMP domain-like"/>
    <property type="match status" value="1"/>
</dbReference>
<dbReference type="FunFam" id="1.10.287.950:FF:000001">
    <property type="entry name" value="Methyl-accepting chemotaxis sensory transducer"/>
    <property type="match status" value="1"/>
</dbReference>
<accession>A0AAN0MAJ9</accession>
<comment type="similarity">
    <text evidence="3">Belongs to the methyl-accepting chemotaxis (MCP) protein family.</text>
</comment>
<dbReference type="InterPro" id="IPR003660">
    <property type="entry name" value="HAMP_dom"/>
</dbReference>
<evidence type="ECO:0000256" key="5">
    <source>
        <dbReference type="SAM" id="Coils"/>
    </source>
</evidence>
<feature type="domain" description="HAMP" evidence="9">
    <location>
        <begin position="428"/>
        <end position="480"/>
    </location>
</feature>
<dbReference type="GO" id="GO:0006935">
    <property type="term" value="P:chemotaxis"/>
    <property type="evidence" value="ECO:0007669"/>
    <property type="project" value="UniProtKB-KW"/>
</dbReference>
<organism evidence="10 11">
    <name type="scientific">Yoonia rhodophyticola</name>
    <dbReference type="NCBI Taxonomy" id="3137370"/>
    <lineage>
        <taxon>Bacteria</taxon>
        <taxon>Pseudomonadati</taxon>
        <taxon>Pseudomonadota</taxon>
        <taxon>Alphaproteobacteria</taxon>
        <taxon>Rhodobacterales</taxon>
        <taxon>Paracoccaceae</taxon>
        <taxon>Yoonia</taxon>
    </lineage>
</organism>
<keyword evidence="6" id="KW-0472">Membrane</keyword>
<dbReference type="RefSeq" id="WP_342077051.1">
    <property type="nucleotide sequence ID" value="NZ_CP151767.2"/>
</dbReference>
<dbReference type="PANTHER" id="PTHR43531:SF11">
    <property type="entry name" value="METHYL-ACCEPTING CHEMOTAXIS PROTEIN 3"/>
    <property type="match status" value="1"/>
</dbReference>
<evidence type="ECO:0000256" key="6">
    <source>
        <dbReference type="SAM" id="Phobius"/>
    </source>
</evidence>
<evidence type="ECO:0000313" key="11">
    <source>
        <dbReference type="Proteomes" id="UP001470809"/>
    </source>
</evidence>
<name>A0AAN0MAJ9_9RHOB</name>
<dbReference type="Gene3D" id="6.10.340.10">
    <property type="match status" value="1"/>
</dbReference>
<evidence type="ECO:0000259" key="9">
    <source>
        <dbReference type="PROSITE" id="PS50885"/>
    </source>
</evidence>
<dbReference type="Gene3D" id="1.10.287.950">
    <property type="entry name" value="Methyl-accepting chemotaxis protein"/>
    <property type="match status" value="1"/>
</dbReference>
<keyword evidence="11" id="KW-1185">Reference proteome</keyword>
<evidence type="ECO:0000256" key="2">
    <source>
        <dbReference type="ARBA" id="ARBA00022500"/>
    </source>
</evidence>
<evidence type="ECO:0000256" key="1">
    <source>
        <dbReference type="ARBA" id="ARBA00004370"/>
    </source>
</evidence>
<evidence type="ECO:0000259" key="7">
    <source>
        <dbReference type="PROSITE" id="PS50111"/>
    </source>
</evidence>
<dbReference type="Pfam" id="PF00672">
    <property type="entry name" value="HAMP"/>
    <property type="match status" value="2"/>
</dbReference>
<evidence type="ECO:0000313" key="10">
    <source>
        <dbReference type="EMBL" id="WZU67749.1"/>
    </source>
</evidence>
<feature type="domain" description="T-SNARE coiled-coil homology" evidence="8">
    <location>
        <begin position="644"/>
        <end position="706"/>
    </location>
</feature>
<dbReference type="Pfam" id="PF00015">
    <property type="entry name" value="MCPsignal"/>
    <property type="match status" value="1"/>
</dbReference>
<feature type="transmembrane region" description="Helical" evidence="6">
    <location>
        <begin position="12"/>
        <end position="31"/>
    </location>
</feature>
<evidence type="ECO:0000259" key="8">
    <source>
        <dbReference type="PROSITE" id="PS50192"/>
    </source>
</evidence>
<dbReference type="SMART" id="SM00304">
    <property type="entry name" value="HAMP"/>
    <property type="match status" value="2"/>
</dbReference>
<protein>
    <submittedName>
        <fullName evidence="10">Methyl-accepting chemotaxis protein</fullName>
    </submittedName>
</protein>
<dbReference type="PROSITE" id="PS50885">
    <property type="entry name" value="HAMP"/>
    <property type="match status" value="2"/>
</dbReference>
<keyword evidence="6" id="KW-1133">Transmembrane helix</keyword>
<feature type="coiled-coil region" evidence="5">
    <location>
        <begin position="497"/>
        <end position="524"/>
    </location>
</feature>
<dbReference type="PROSITE" id="PS50111">
    <property type="entry name" value="CHEMOTAXIS_TRANSDUC_2"/>
    <property type="match status" value="1"/>
</dbReference>
<dbReference type="InterPro" id="IPR004089">
    <property type="entry name" value="MCPsignal_dom"/>
</dbReference>
<reference evidence="10 11" key="2">
    <citation type="submission" date="2024-08" db="EMBL/GenBank/DDBJ databases">
        <title>Phylogenomic analyses of a clade within the roseobacter group suggest taxonomic reassignments of species of the genera Aestuariivita, Citreicella, Loktanella, Nautella, Pelagibaca, Ruegeria, Thalassobius, Thiobacimonas and Tropicibacter, and the proposal o.</title>
        <authorList>
            <person name="Jeon C.O."/>
        </authorList>
    </citation>
    <scope>NUCLEOTIDE SEQUENCE [LARGE SCALE GENOMIC DNA]</scope>
    <source>
        <strain evidence="10 11">SS1-5</strain>
    </source>
</reference>
<sequence length="739" mass="79237">MLNSVNIATKLPVVIVSLCFLVGASISLFAFTQSRATLLEQAEDRLSLLMLERAAQLERWADGMEDDLIGYGSDPTVQEAVVAFTNTFRLLGEDPMTMLHQVYITDNPFGLGERDELVEPEASHPYHLQHGNLHPFFRNLKDTDGYYDVFLFNTDGDLIYSVYKEADFATNFLEGPYADSGLGRAYQAALALEPGTLAIEDFTPYAPSANAPAAFIATPVVGEWGDVIGVFAIQLPLDLMTTILSNEAGLMETGEIVAIGPMGRTRSGSRFADGPAMLSQLIDADRLARFADAEDIVLTNVRGYRGADVVTLSHSANVLDLGWRLVAEIDVAEVLGPTQRLRNVMIVIGAVGIGIAGLLGILFAASVTRPLTRLGYAMTKIADRAPDIDVADTNRGDEIGRIASTLVAFRDKLDETDRLERTRLQQHAEQERVVDRLNTALNSLAEGDLTQTINMTFAAEFEPLRNNYNRSLARLSSTVATMIINTKSIRDGSDVIAASSNDLLRRTENQAATLEETAAALDELTTSVKSAATGAKEVEAVVDVARRDATNSAPVVRDAVAAMGEIEASSAAISQITGVINDIAFQTNLLALNAGVEAARAGEAGRGFAVVASEVRALAQRSTDASRQIKELIDGSTAHVERGSQLVGEAGQTLTTIIDRISHISQLTAQIASSVEEQSNSLTEINVGVSVLDKVTQQNAAMVETATQNSQALNVSVAELSEAGGHFRINDTQSYESAA</sequence>
<evidence type="ECO:0000256" key="3">
    <source>
        <dbReference type="ARBA" id="ARBA00029447"/>
    </source>
</evidence>
<feature type="domain" description="HAMP" evidence="9">
    <location>
        <begin position="365"/>
        <end position="418"/>
    </location>
</feature>
<dbReference type="SMART" id="SM00283">
    <property type="entry name" value="MA"/>
    <property type="match status" value="1"/>
</dbReference>
<proteinExistence type="inferred from homology"/>
<comment type="subcellular location">
    <subcellularLocation>
        <location evidence="1">Membrane</location>
    </subcellularLocation>
</comment>
<keyword evidence="2" id="KW-0145">Chemotaxis</keyword>
<keyword evidence="5" id="KW-0175">Coiled coil</keyword>
<dbReference type="KEGG" id="yrh:AABB31_01930"/>
<gene>
    <name evidence="10" type="ORF">AABB31_01930</name>
</gene>
<dbReference type="GO" id="GO:0016020">
    <property type="term" value="C:membrane"/>
    <property type="evidence" value="ECO:0007669"/>
    <property type="project" value="UniProtKB-SubCell"/>
</dbReference>
<dbReference type="CDD" id="cd11386">
    <property type="entry name" value="MCP_signal"/>
    <property type="match status" value="1"/>
</dbReference>
<dbReference type="AlphaFoldDB" id="A0AAN0MAJ9"/>
<keyword evidence="6" id="KW-0812">Transmembrane</keyword>
<dbReference type="InterPro" id="IPR051310">
    <property type="entry name" value="MCP_chemotaxis"/>
</dbReference>
<reference evidence="11" key="1">
    <citation type="submission" date="2024-04" db="EMBL/GenBank/DDBJ databases">
        <title>Phylogenomic analyses of a clade within the roseobacter group suggest taxonomic reassignments of species of the genera Aestuariivita, Citreicella, Loktanella, Nautella, Pelagibaca, Ruegeria, Thalassobius, Thiobacimonas and Tropicibacter, and the proposal o.</title>
        <authorList>
            <person name="Jeon C.O."/>
        </authorList>
    </citation>
    <scope>NUCLEOTIDE SEQUENCE [LARGE SCALE GENOMIC DNA]</scope>
    <source>
        <strain evidence="11">SS1-5</strain>
    </source>
</reference>
<dbReference type="Proteomes" id="UP001470809">
    <property type="component" value="Chromosome"/>
</dbReference>
<dbReference type="CDD" id="cd06225">
    <property type="entry name" value="HAMP"/>
    <property type="match status" value="1"/>
</dbReference>
<dbReference type="SUPFAM" id="SSF58104">
    <property type="entry name" value="Methyl-accepting chemotaxis protein (MCP) signaling domain"/>
    <property type="match status" value="1"/>
</dbReference>
<dbReference type="EMBL" id="CP151767">
    <property type="protein sequence ID" value="WZU67749.1"/>
    <property type="molecule type" value="Genomic_DNA"/>
</dbReference>
<evidence type="ECO:0000256" key="4">
    <source>
        <dbReference type="PROSITE-ProRule" id="PRU00284"/>
    </source>
</evidence>
<feature type="transmembrane region" description="Helical" evidence="6">
    <location>
        <begin position="344"/>
        <end position="365"/>
    </location>
</feature>
<keyword evidence="4" id="KW-0807">Transducer</keyword>
<feature type="domain" description="Methyl-accepting transducer" evidence="7">
    <location>
        <begin position="485"/>
        <end position="714"/>
    </location>
</feature>
<dbReference type="InterPro" id="IPR000727">
    <property type="entry name" value="T_SNARE_dom"/>
</dbReference>
<dbReference type="PANTHER" id="PTHR43531">
    <property type="entry name" value="PROTEIN ICFG"/>
    <property type="match status" value="1"/>
</dbReference>
<dbReference type="PROSITE" id="PS50192">
    <property type="entry name" value="T_SNARE"/>
    <property type="match status" value="1"/>
</dbReference>